<evidence type="ECO:0000313" key="2">
    <source>
        <dbReference type="Proteomes" id="UP000626092"/>
    </source>
</evidence>
<comment type="caution">
    <text evidence="1">The sequence shown here is derived from an EMBL/GenBank/DDBJ whole genome shotgun (WGS) entry which is preliminary data.</text>
</comment>
<reference evidence="1" key="1">
    <citation type="submission" date="2019-11" db="EMBL/GenBank/DDBJ databases">
        <authorList>
            <person name="Liu Y."/>
            <person name="Hou J."/>
            <person name="Li T.-Q."/>
            <person name="Guan C.-H."/>
            <person name="Wu X."/>
            <person name="Wu H.-Z."/>
            <person name="Ling F."/>
            <person name="Zhang R."/>
            <person name="Shi X.-G."/>
            <person name="Ren J.-P."/>
            <person name="Chen E.-F."/>
            <person name="Sun J.-M."/>
        </authorList>
    </citation>
    <scope>NUCLEOTIDE SEQUENCE</scope>
    <source>
        <strain evidence="1">Adult_tree_wgs_1</strain>
        <tissue evidence="1">Leaves</tissue>
    </source>
</reference>
<dbReference type="OrthoDB" id="1671263at2759"/>
<dbReference type="AlphaFoldDB" id="A0A834G8J8"/>
<accession>A0A834G8J8</accession>
<gene>
    <name evidence="1" type="ORF">RHSIM_Rhsim11G0124100</name>
</gene>
<sequence length="172" mass="19079">MSTIPIPTPQKLKQLVGSEATRELNLKTLRTALKNAKKKTSAAKTDVSRLHERFKVVGAVFTRDEYVDIGEEFETLIVKQMKADEELKAANERVSVEKGLKKQDQLAILEEVAALRRAPAVAVANVSDAVILWIKHVVVARLVMAPGSDRDEVEAVRGFCRSKNWNAMGDVQ</sequence>
<dbReference type="Proteomes" id="UP000626092">
    <property type="component" value="Unassembled WGS sequence"/>
</dbReference>
<dbReference type="EMBL" id="WJXA01000011">
    <property type="protein sequence ID" value="KAF7128171.1"/>
    <property type="molecule type" value="Genomic_DNA"/>
</dbReference>
<keyword evidence="2" id="KW-1185">Reference proteome</keyword>
<evidence type="ECO:0000313" key="1">
    <source>
        <dbReference type="EMBL" id="KAF7128171.1"/>
    </source>
</evidence>
<name>A0A834G8J8_RHOSS</name>
<organism evidence="1 2">
    <name type="scientific">Rhododendron simsii</name>
    <name type="common">Sims's rhododendron</name>
    <dbReference type="NCBI Taxonomy" id="118357"/>
    <lineage>
        <taxon>Eukaryota</taxon>
        <taxon>Viridiplantae</taxon>
        <taxon>Streptophyta</taxon>
        <taxon>Embryophyta</taxon>
        <taxon>Tracheophyta</taxon>
        <taxon>Spermatophyta</taxon>
        <taxon>Magnoliopsida</taxon>
        <taxon>eudicotyledons</taxon>
        <taxon>Gunneridae</taxon>
        <taxon>Pentapetalae</taxon>
        <taxon>asterids</taxon>
        <taxon>Ericales</taxon>
        <taxon>Ericaceae</taxon>
        <taxon>Ericoideae</taxon>
        <taxon>Rhodoreae</taxon>
        <taxon>Rhododendron</taxon>
    </lineage>
</organism>
<proteinExistence type="predicted"/>
<protein>
    <submittedName>
        <fullName evidence="1">Uncharacterized protein</fullName>
    </submittedName>
</protein>